<dbReference type="RefSeq" id="XP_046003715.1">
    <property type="nucleotide sequence ID" value="XM_046152034.1"/>
</dbReference>
<proteinExistence type="predicted"/>
<name>A0A9P8XS27_9PEZI</name>
<dbReference type="InterPro" id="IPR035437">
    <property type="entry name" value="SNase_OB-fold_sf"/>
</dbReference>
<gene>
    <name evidence="2" type="ORF">B0I36DRAFT_300707</name>
</gene>
<dbReference type="GeneID" id="70181580"/>
<evidence type="ECO:0000313" key="2">
    <source>
        <dbReference type="EMBL" id="KAH7007927.1"/>
    </source>
</evidence>
<evidence type="ECO:0000256" key="1">
    <source>
        <dbReference type="SAM" id="MobiDB-lite"/>
    </source>
</evidence>
<dbReference type="EMBL" id="JAGTJQ010000021">
    <property type="protein sequence ID" value="KAH7007927.1"/>
    <property type="molecule type" value="Genomic_DNA"/>
</dbReference>
<accession>A0A9P8XS27</accession>
<feature type="region of interest" description="Disordered" evidence="1">
    <location>
        <begin position="18"/>
        <end position="53"/>
    </location>
</feature>
<organism evidence="2 3">
    <name type="scientific">Microdochium trichocladiopsis</name>
    <dbReference type="NCBI Taxonomy" id="1682393"/>
    <lineage>
        <taxon>Eukaryota</taxon>
        <taxon>Fungi</taxon>
        <taxon>Dikarya</taxon>
        <taxon>Ascomycota</taxon>
        <taxon>Pezizomycotina</taxon>
        <taxon>Sordariomycetes</taxon>
        <taxon>Xylariomycetidae</taxon>
        <taxon>Xylariales</taxon>
        <taxon>Microdochiaceae</taxon>
        <taxon>Microdochium</taxon>
    </lineage>
</organism>
<dbReference type="OrthoDB" id="5010797at2759"/>
<protein>
    <submittedName>
        <fullName evidence="2">Uncharacterized protein</fullName>
    </submittedName>
</protein>
<evidence type="ECO:0000313" key="3">
    <source>
        <dbReference type="Proteomes" id="UP000756346"/>
    </source>
</evidence>
<keyword evidence="3" id="KW-1185">Reference proteome</keyword>
<sequence length="252" mass="28243">MSYTLLLGSFVIRYSDLPNDGPEPDGDTITFHPNDKKSVKDLPRTGRAPDFSGRGNIGIRLEAIDALETHFPKGRMWRQEKEGAEKARDALLYRLGFRDIVFQGNKVLSAKNDELPGYVLANSIDPNGRVIGFIFAGGEDTARRGQLGLWRRSTADPNGPATQVNKRTIEDLVIWPKLFRRVVAFFNEGHGNLNGFETWLRKQAQHGDDDEILVLDSERLANLDDVVSASGTSLQLRLWPDEFIVEPKPAQE</sequence>
<reference evidence="2" key="1">
    <citation type="journal article" date="2021" name="Nat. Commun.">
        <title>Genetic determinants of endophytism in the Arabidopsis root mycobiome.</title>
        <authorList>
            <person name="Mesny F."/>
            <person name="Miyauchi S."/>
            <person name="Thiergart T."/>
            <person name="Pickel B."/>
            <person name="Atanasova L."/>
            <person name="Karlsson M."/>
            <person name="Huettel B."/>
            <person name="Barry K.W."/>
            <person name="Haridas S."/>
            <person name="Chen C."/>
            <person name="Bauer D."/>
            <person name="Andreopoulos W."/>
            <person name="Pangilinan J."/>
            <person name="LaButti K."/>
            <person name="Riley R."/>
            <person name="Lipzen A."/>
            <person name="Clum A."/>
            <person name="Drula E."/>
            <person name="Henrissat B."/>
            <person name="Kohler A."/>
            <person name="Grigoriev I.V."/>
            <person name="Martin F.M."/>
            <person name="Hacquard S."/>
        </authorList>
    </citation>
    <scope>NUCLEOTIDE SEQUENCE</scope>
    <source>
        <strain evidence="2">MPI-CAGE-CH-0230</strain>
    </source>
</reference>
<feature type="compositionally biased region" description="Basic and acidic residues" evidence="1">
    <location>
        <begin position="33"/>
        <end position="44"/>
    </location>
</feature>
<comment type="caution">
    <text evidence="2">The sequence shown here is derived from an EMBL/GenBank/DDBJ whole genome shotgun (WGS) entry which is preliminary data.</text>
</comment>
<dbReference type="AlphaFoldDB" id="A0A9P8XS27"/>
<dbReference type="Gene3D" id="2.40.50.90">
    <property type="match status" value="1"/>
</dbReference>
<dbReference type="Proteomes" id="UP000756346">
    <property type="component" value="Unassembled WGS sequence"/>
</dbReference>